<keyword evidence="9" id="KW-1185">Reference proteome</keyword>
<protein>
    <recommendedName>
        <fullName evidence="7">BHLH domain-containing protein</fullName>
    </recommendedName>
</protein>
<evidence type="ECO:0000256" key="5">
    <source>
        <dbReference type="SAM" id="Coils"/>
    </source>
</evidence>
<organism evidence="8 9">
    <name type="scientific">Cuscuta epithymum</name>
    <dbReference type="NCBI Taxonomy" id="186058"/>
    <lineage>
        <taxon>Eukaryota</taxon>
        <taxon>Viridiplantae</taxon>
        <taxon>Streptophyta</taxon>
        <taxon>Embryophyta</taxon>
        <taxon>Tracheophyta</taxon>
        <taxon>Spermatophyta</taxon>
        <taxon>Magnoliopsida</taxon>
        <taxon>eudicotyledons</taxon>
        <taxon>Gunneridae</taxon>
        <taxon>Pentapetalae</taxon>
        <taxon>asterids</taxon>
        <taxon>lamiids</taxon>
        <taxon>Solanales</taxon>
        <taxon>Convolvulaceae</taxon>
        <taxon>Cuscuteae</taxon>
        <taxon>Cuscuta</taxon>
        <taxon>Cuscuta subgen. Cuscuta</taxon>
    </lineage>
</organism>
<dbReference type="GO" id="GO:0003700">
    <property type="term" value="F:DNA-binding transcription factor activity"/>
    <property type="evidence" value="ECO:0007669"/>
    <property type="project" value="InterPro"/>
</dbReference>
<comment type="subcellular location">
    <subcellularLocation>
        <location evidence="1">Nucleus</location>
    </subcellularLocation>
</comment>
<dbReference type="InterPro" id="IPR011598">
    <property type="entry name" value="bHLH_dom"/>
</dbReference>
<evidence type="ECO:0000256" key="6">
    <source>
        <dbReference type="SAM" id="MobiDB-lite"/>
    </source>
</evidence>
<dbReference type="SUPFAM" id="SSF47459">
    <property type="entry name" value="HLH, helix-loop-helix DNA-binding domain"/>
    <property type="match status" value="1"/>
</dbReference>
<name>A0AAV0DCR5_9ASTE</name>
<evidence type="ECO:0000256" key="1">
    <source>
        <dbReference type="ARBA" id="ARBA00004123"/>
    </source>
</evidence>
<feature type="coiled-coil region" evidence="5">
    <location>
        <begin position="123"/>
        <end position="171"/>
    </location>
</feature>
<keyword evidence="3" id="KW-0804">Transcription</keyword>
<dbReference type="GO" id="GO:0005634">
    <property type="term" value="C:nucleus"/>
    <property type="evidence" value="ECO:0007669"/>
    <property type="project" value="UniProtKB-SubCell"/>
</dbReference>
<feature type="domain" description="BHLH" evidence="7">
    <location>
        <begin position="75"/>
        <end position="126"/>
    </location>
</feature>
<dbReference type="GO" id="GO:0046983">
    <property type="term" value="F:protein dimerization activity"/>
    <property type="evidence" value="ECO:0007669"/>
    <property type="project" value="InterPro"/>
</dbReference>
<dbReference type="InterPro" id="IPR036638">
    <property type="entry name" value="HLH_DNA-bd_sf"/>
</dbReference>
<dbReference type="Pfam" id="PF00010">
    <property type="entry name" value="HLH"/>
    <property type="match status" value="1"/>
</dbReference>
<dbReference type="GO" id="GO:0006879">
    <property type="term" value="P:intracellular iron ion homeostasis"/>
    <property type="evidence" value="ECO:0007669"/>
    <property type="project" value="InterPro"/>
</dbReference>
<evidence type="ECO:0000256" key="4">
    <source>
        <dbReference type="ARBA" id="ARBA00023242"/>
    </source>
</evidence>
<reference evidence="8" key="1">
    <citation type="submission" date="2022-07" db="EMBL/GenBank/DDBJ databases">
        <authorList>
            <person name="Macas J."/>
            <person name="Novak P."/>
            <person name="Neumann P."/>
        </authorList>
    </citation>
    <scope>NUCLEOTIDE SEQUENCE</scope>
</reference>
<dbReference type="EMBL" id="CAMAPF010000084">
    <property type="protein sequence ID" value="CAH9095349.1"/>
    <property type="molecule type" value="Genomic_DNA"/>
</dbReference>
<dbReference type="InterPro" id="IPR044818">
    <property type="entry name" value="ILR3-like"/>
</dbReference>
<feature type="region of interest" description="Disordered" evidence="6">
    <location>
        <begin position="43"/>
        <end position="65"/>
    </location>
</feature>
<dbReference type="AlphaFoldDB" id="A0AAV0DCR5"/>
<keyword evidence="2" id="KW-0805">Transcription regulation</keyword>
<comment type="caution">
    <text evidence="8">The sequence shown here is derived from an EMBL/GenBank/DDBJ whole genome shotgun (WGS) entry which is preliminary data.</text>
</comment>
<dbReference type="PROSITE" id="PS50888">
    <property type="entry name" value="BHLH"/>
    <property type="match status" value="1"/>
</dbReference>
<keyword evidence="4" id="KW-0539">Nucleus</keyword>
<keyword evidence="5" id="KW-0175">Coiled coil</keyword>
<evidence type="ECO:0000259" key="7">
    <source>
        <dbReference type="PROSITE" id="PS50888"/>
    </source>
</evidence>
<feature type="compositionally biased region" description="Polar residues" evidence="6">
    <location>
        <begin position="43"/>
        <end position="62"/>
    </location>
</feature>
<evidence type="ECO:0000256" key="2">
    <source>
        <dbReference type="ARBA" id="ARBA00023015"/>
    </source>
</evidence>
<evidence type="ECO:0000256" key="3">
    <source>
        <dbReference type="ARBA" id="ARBA00023163"/>
    </source>
</evidence>
<proteinExistence type="predicted"/>
<accession>A0AAV0DCR5</accession>
<dbReference type="SMART" id="SM00353">
    <property type="entry name" value="HLH"/>
    <property type="match status" value="1"/>
</dbReference>
<dbReference type="PANTHER" id="PTHR46133:SF9">
    <property type="entry name" value="TRANSCRIPTION FACTOR BHLH104"/>
    <property type="match status" value="1"/>
</dbReference>
<evidence type="ECO:0000313" key="8">
    <source>
        <dbReference type="EMBL" id="CAH9095349.1"/>
    </source>
</evidence>
<evidence type="ECO:0000313" key="9">
    <source>
        <dbReference type="Proteomes" id="UP001152523"/>
    </source>
</evidence>
<gene>
    <name evidence="8" type="ORF">CEPIT_LOCUS13240</name>
</gene>
<sequence>MDDLVSFQDNKWDLPDFGCFVDDVSPSPDLLCDHHSVSLRSSAEVDTSHHGATSQGNEYLQSEHQRKRGRLDSCIKSGSKACREKVRRQNLNDRFAELCSVLEPERPVKTDKVAILGDAVKVIRQLKTDSQEYSEVNEKLLEEIKTLKAEKNELRKEKMTLKVDKERLEQQLKAMTAPPAGFVPPHPAVYHPRPDNVTVFPSYGYLPMWHYATPPARDSSQDHKLWSPAA</sequence>
<dbReference type="Gene3D" id="4.10.280.10">
    <property type="entry name" value="Helix-loop-helix DNA-binding domain"/>
    <property type="match status" value="1"/>
</dbReference>
<dbReference type="PANTHER" id="PTHR46133">
    <property type="entry name" value="BHLH TRANSCRIPTION FACTOR"/>
    <property type="match status" value="1"/>
</dbReference>
<dbReference type="Proteomes" id="UP001152523">
    <property type="component" value="Unassembled WGS sequence"/>
</dbReference>
<dbReference type="CDD" id="cd11446">
    <property type="entry name" value="bHLH_AtILR3_like"/>
    <property type="match status" value="1"/>
</dbReference>